<dbReference type="Proteomes" id="UP000626109">
    <property type="component" value="Unassembled WGS sequence"/>
</dbReference>
<accession>A0A813HXC7</accession>
<evidence type="ECO:0000313" key="1">
    <source>
        <dbReference type="EMBL" id="CAE8642060.1"/>
    </source>
</evidence>
<gene>
    <name evidence="1" type="ORF">PGLA2088_LOCUS2391</name>
</gene>
<name>A0A813HXC7_POLGL</name>
<sequence>MEQMFINLEQMHQGLKCFCKALGIRPSQIAAWLESLKSTNIGEGHETHLFDTIREWSAFPSPQSLFVHGLGKFDVDAAFEKHKALCHDLLKSGQTLRSAECTLGFELDDREVECAMSFPEPRELRLHGYRRFMDRVVVVGDDNCPDDTNRVCLLMLPASDFRLRYFGKYHHWFNTERGVNRLDELWEAPANEATFCPMV</sequence>
<organism evidence="1 2">
    <name type="scientific">Polarella glacialis</name>
    <name type="common">Dinoflagellate</name>
    <dbReference type="NCBI Taxonomy" id="89957"/>
    <lineage>
        <taxon>Eukaryota</taxon>
        <taxon>Sar</taxon>
        <taxon>Alveolata</taxon>
        <taxon>Dinophyceae</taxon>
        <taxon>Suessiales</taxon>
        <taxon>Suessiaceae</taxon>
        <taxon>Polarella</taxon>
    </lineage>
</organism>
<proteinExistence type="predicted"/>
<reference evidence="1" key="1">
    <citation type="submission" date="2021-02" db="EMBL/GenBank/DDBJ databases">
        <authorList>
            <person name="Dougan E. K."/>
            <person name="Rhodes N."/>
            <person name="Thang M."/>
            <person name="Chan C."/>
        </authorList>
    </citation>
    <scope>NUCLEOTIDE SEQUENCE</scope>
</reference>
<protein>
    <submittedName>
        <fullName evidence="1">Uncharacterized protein</fullName>
    </submittedName>
</protein>
<dbReference type="EMBL" id="CAJNNW010001928">
    <property type="protein sequence ID" value="CAE8642060.1"/>
    <property type="molecule type" value="Genomic_DNA"/>
</dbReference>
<comment type="caution">
    <text evidence="1">The sequence shown here is derived from an EMBL/GenBank/DDBJ whole genome shotgun (WGS) entry which is preliminary data.</text>
</comment>
<evidence type="ECO:0000313" key="2">
    <source>
        <dbReference type="Proteomes" id="UP000626109"/>
    </source>
</evidence>
<dbReference type="AlphaFoldDB" id="A0A813HXC7"/>